<sequence length="49" mass="5246">MPMTRRSLTIPALTAHSGLLTAITLLINLPREVPKHVADLGPRANVTST</sequence>
<protein>
    <submittedName>
        <fullName evidence="1">Uncharacterized protein</fullName>
    </submittedName>
</protein>
<evidence type="ECO:0000313" key="1">
    <source>
        <dbReference type="EMBL" id="THU75589.1"/>
    </source>
</evidence>
<dbReference type="AlphaFoldDB" id="A0A4S8KJH6"/>
<dbReference type="EMBL" id="ML181836">
    <property type="protein sequence ID" value="THU75589.1"/>
    <property type="molecule type" value="Genomic_DNA"/>
</dbReference>
<accession>A0A4S8KJH6</accession>
<reference evidence="1 2" key="1">
    <citation type="journal article" date="2019" name="Nat. Ecol. Evol.">
        <title>Megaphylogeny resolves global patterns of mushroom evolution.</title>
        <authorList>
            <person name="Varga T."/>
            <person name="Krizsan K."/>
            <person name="Foldi C."/>
            <person name="Dima B."/>
            <person name="Sanchez-Garcia M."/>
            <person name="Sanchez-Ramirez S."/>
            <person name="Szollosi G.J."/>
            <person name="Szarkandi J.G."/>
            <person name="Papp V."/>
            <person name="Albert L."/>
            <person name="Andreopoulos W."/>
            <person name="Angelini C."/>
            <person name="Antonin V."/>
            <person name="Barry K.W."/>
            <person name="Bougher N.L."/>
            <person name="Buchanan P."/>
            <person name="Buyck B."/>
            <person name="Bense V."/>
            <person name="Catcheside P."/>
            <person name="Chovatia M."/>
            <person name="Cooper J."/>
            <person name="Damon W."/>
            <person name="Desjardin D."/>
            <person name="Finy P."/>
            <person name="Geml J."/>
            <person name="Haridas S."/>
            <person name="Hughes K."/>
            <person name="Justo A."/>
            <person name="Karasinski D."/>
            <person name="Kautmanova I."/>
            <person name="Kiss B."/>
            <person name="Kocsube S."/>
            <person name="Kotiranta H."/>
            <person name="LaButti K.M."/>
            <person name="Lechner B.E."/>
            <person name="Liimatainen K."/>
            <person name="Lipzen A."/>
            <person name="Lukacs Z."/>
            <person name="Mihaltcheva S."/>
            <person name="Morgado L.N."/>
            <person name="Niskanen T."/>
            <person name="Noordeloos M.E."/>
            <person name="Ohm R.A."/>
            <person name="Ortiz-Santana B."/>
            <person name="Ovrebo C."/>
            <person name="Racz N."/>
            <person name="Riley R."/>
            <person name="Savchenko A."/>
            <person name="Shiryaev A."/>
            <person name="Soop K."/>
            <person name="Spirin V."/>
            <person name="Szebenyi C."/>
            <person name="Tomsovsky M."/>
            <person name="Tulloss R.E."/>
            <person name="Uehling J."/>
            <person name="Grigoriev I.V."/>
            <person name="Vagvolgyi C."/>
            <person name="Papp T."/>
            <person name="Martin F.M."/>
            <person name="Miettinen O."/>
            <person name="Hibbett D.S."/>
            <person name="Nagy L.G."/>
        </authorList>
    </citation>
    <scope>NUCLEOTIDE SEQUENCE [LARGE SCALE GENOMIC DNA]</scope>
    <source>
        <strain evidence="1 2">CBS 962.96</strain>
    </source>
</reference>
<proteinExistence type="predicted"/>
<evidence type="ECO:0000313" key="2">
    <source>
        <dbReference type="Proteomes" id="UP000297245"/>
    </source>
</evidence>
<keyword evidence="2" id="KW-1185">Reference proteome</keyword>
<name>A0A4S8KJH6_DENBC</name>
<dbReference type="Proteomes" id="UP000297245">
    <property type="component" value="Unassembled WGS sequence"/>
</dbReference>
<organism evidence="1 2">
    <name type="scientific">Dendrothele bispora (strain CBS 962.96)</name>
    <dbReference type="NCBI Taxonomy" id="1314807"/>
    <lineage>
        <taxon>Eukaryota</taxon>
        <taxon>Fungi</taxon>
        <taxon>Dikarya</taxon>
        <taxon>Basidiomycota</taxon>
        <taxon>Agaricomycotina</taxon>
        <taxon>Agaricomycetes</taxon>
        <taxon>Agaricomycetidae</taxon>
        <taxon>Agaricales</taxon>
        <taxon>Agaricales incertae sedis</taxon>
        <taxon>Dendrothele</taxon>
    </lineage>
</organism>
<gene>
    <name evidence="1" type="ORF">K435DRAFT_880515</name>
</gene>